<proteinExistence type="predicted"/>
<dbReference type="EMBL" id="JAUSWO010000001">
    <property type="protein sequence ID" value="MDQ0514030.1"/>
    <property type="molecule type" value="Genomic_DNA"/>
</dbReference>
<organism evidence="1 2">
    <name type="scientific">Mycoplasmoides fastidiosum</name>
    <dbReference type="NCBI Taxonomy" id="92758"/>
    <lineage>
        <taxon>Bacteria</taxon>
        <taxon>Bacillati</taxon>
        <taxon>Mycoplasmatota</taxon>
        <taxon>Mycoplasmoidales</taxon>
        <taxon>Mycoplasmoidaceae</taxon>
        <taxon>Mycoplasmoides</taxon>
    </lineage>
</organism>
<evidence type="ECO:0000313" key="2">
    <source>
        <dbReference type="Proteomes" id="UP001240643"/>
    </source>
</evidence>
<gene>
    <name evidence="1" type="ORF">J2Z62_000468</name>
</gene>
<accession>A0ABU0LZA3</accession>
<name>A0ABU0LZA3_9BACT</name>
<dbReference type="RefSeq" id="WP_256547279.1">
    <property type="nucleotide sequence ID" value="NZ_CP101809.1"/>
</dbReference>
<sequence length="639" mass="76567">MAKKRKPSSKKKEISLTNDFLMRDEKWNSPNDVGLSKEEEERIELAKKFNINLARPKQSKRIKALFELYEENLNKSKLSSFLYSRIIDSSNKLVEIYKKQRSEIQKLDSIDENVEFIKRRLAYVINRYRAQVDTAYAEIERTKTLLSDYNKRKINPSELIPESKEELTRLGDVAWNHYLKAIDINKELRNTIIGYENRLCLYKVGKLFLDYKIYVKQELNQYREHLLQLNEANEYEFNEILRHFELPPAELAKFQEFLKAKMESKLVNAQGLKVAFDKFYDFDVKQIDRMVQEIREQQEKDFKQLIYVINHYKRMLLKKQTKANDDLNELIQYAKKCYIEKVAELKQSLMLKEEMYSNDKSYLSSEEIELLLELNRKELAVRIEQLKHKFTNRIKPLTDDFNNMEMLIERDYVFDKRKLKEQLAQLKFLENKNVEKLTQDFNERKAKLIELFDDRYNFIKSDIEYLRNDFEKTIEQLKTDVEGVAANILEQHEHYWTNVNLEFNSEIRKFLTKFHYESAPWTHNWKGGDRGWMHDYLLINLSAEYLNHVGESLKGFSPEHQLYTNIGKALIQFNEKTRELYKVRDEIEFEQLIRLNTIPAVDVSSIKQTFNQSLVTLKNEETNYQKTLKTFLASLKDRN</sequence>
<keyword evidence="2" id="KW-1185">Reference proteome</keyword>
<reference evidence="1" key="1">
    <citation type="submission" date="2023-07" db="EMBL/GenBank/DDBJ databases">
        <title>Genomic Encyclopedia of Type Strains, Phase IV (KMG-IV): sequencing the most valuable type-strain genomes for metagenomic binning, comparative biology and taxonomic classification.</title>
        <authorList>
            <person name="Goeker M."/>
        </authorList>
    </citation>
    <scope>NUCLEOTIDE SEQUENCE [LARGE SCALE GENOMIC DNA]</scope>
    <source>
        <strain evidence="1">DSM 21204</strain>
    </source>
</reference>
<evidence type="ECO:0000313" key="1">
    <source>
        <dbReference type="EMBL" id="MDQ0514030.1"/>
    </source>
</evidence>
<protein>
    <submittedName>
        <fullName evidence="1">Uncharacterized protein</fullName>
    </submittedName>
</protein>
<comment type="caution">
    <text evidence="1">The sequence shown here is derived from an EMBL/GenBank/DDBJ whole genome shotgun (WGS) entry which is preliminary data.</text>
</comment>
<dbReference type="Proteomes" id="UP001240643">
    <property type="component" value="Unassembled WGS sequence"/>
</dbReference>